<reference evidence="5" key="1">
    <citation type="submission" date="2021-02" db="EMBL/GenBank/DDBJ databases">
        <authorList>
            <person name="Dougan E. K."/>
            <person name="Rhodes N."/>
            <person name="Thang M."/>
            <person name="Chan C."/>
        </authorList>
    </citation>
    <scope>NUCLEOTIDE SEQUENCE</scope>
</reference>
<feature type="binding site" evidence="3">
    <location>
        <begin position="66"/>
        <end position="73"/>
    </location>
    <ligand>
        <name>GTP</name>
        <dbReference type="ChEBI" id="CHEBI:37565"/>
    </ligand>
</feature>
<dbReference type="OrthoDB" id="413813at2759"/>
<feature type="binding site" evidence="4">
    <location>
        <position position="73"/>
    </location>
    <ligand>
        <name>Mg(2+)</name>
        <dbReference type="ChEBI" id="CHEBI:18420"/>
    </ligand>
</feature>
<dbReference type="SUPFAM" id="SSF52540">
    <property type="entry name" value="P-loop containing nucleoside triphosphate hydrolases"/>
    <property type="match status" value="1"/>
</dbReference>
<dbReference type="AlphaFoldDB" id="A0A813FNR5"/>
<evidence type="ECO:0000256" key="2">
    <source>
        <dbReference type="ARBA" id="ARBA00023134"/>
    </source>
</evidence>
<evidence type="ECO:0000256" key="1">
    <source>
        <dbReference type="ARBA" id="ARBA00022741"/>
    </source>
</evidence>
<keyword evidence="4" id="KW-0479">Metal-binding</keyword>
<dbReference type="GO" id="GO:0005525">
    <property type="term" value="F:GTP binding"/>
    <property type="evidence" value="ECO:0007669"/>
    <property type="project" value="UniProtKB-KW"/>
</dbReference>
<dbReference type="Pfam" id="PF00025">
    <property type="entry name" value="Arf"/>
    <property type="match status" value="1"/>
</dbReference>
<proteinExistence type="predicted"/>
<dbReference type="InterPro" id="IPR053254">
    <property type="entry name" value="Arf-like_GTPase"/>
</dbReference>
<sequence length="250" mass="26464">MDGLRRLVGFLCGKLPGTLGLAGYVACCVLPCKMLFGRCGNAAGKQEDAEEEALIERGVRQVLLLGLDGSGKSSFLWMCEHPSELCLPSGRPSGCAAPPSATTVGVLRLTRKAVQHPLGGERVDLDLCEVGGGAQVRPFWSHYLTRQISVVAYFVDCSAPDRLDEAAGQLAKFYASQRSFPQLLLVASKADSPGAWAPPKVREAVLSKLQAEIPAISELVQFGSLGLRDGVGGRSSADALLGQLVDLSLR</sequence>
<name>A0A813FNR5_POLGL</name>
<organism evidence="5 6">
    <name type="scientific">Polarella glacialis</name>
    <name type="common">Dinoflagellate</name>
    <dbReference type="NCBI Taxonomy" id="89957"/>
    <lineage>
        <taxon>Eukaryota</taxon>
        <taxon>Sar</taxon>
        <taxon>Alveolata</taxon>
        <taxon>Dinophyceae</taxon>
        <taxon>Suessiales</taxon>
        <taxon>Suessiaceae</taxon>
        <taxon>Polarella</taxon>
    </lineage>
</organism>
<dbReference type="GO" id="GO:0046872">
    <property type="term" value="F:metal ion binding"/>
    <property type="evidence" value="ECO:0007669"/>
    <property type="project" value="UniProtKB-KW"/>
</dbReference>
<dbReference type="PANTHER" id="PTHR46724">
    <property type="entry name" value="ADP-RIBOSYLATION FACTOR-LIKE PROTEIN 9-RELATED"/>
    <property type="match status" value="1"/>
</dbReference>
<evidence type="ECO:0000256" key="4">
    <source>
        <dbReference type="PIRSR" id="PIRSR606689-2"/>
    </source>
</evidence>
<comment type="caution">
    <text evidence="5">The sequence shown here is derived from an EMBL/GenBank/DDBJ whole genome shotgun (WGS) entry which is preliminary data.</text>
</comment>
<evidence type="ECO:0000256" key="3">
    <source>
        <dbReference type="PIRSR" id="PIRSR606689-1"/>
    </source>
</evidence>
<accession>A0A813FNR5</accession>
<dbReference type="EMBL" id="CAJNNV010025767">
    <property type="protein sequence ID" value="CAE8615998.1"/>
    <property type="molecule type" value="Genomic_DNA"/>
</dbReference>
<evidence type="ECO:0000313" key="5">
    <source>
        <dbReference type="EMBL" id="CAE8615998.1"/>
    </source>
</evidence>
<keyword evidence="4" id="KW-0460">Magnesium</keyword>
<feature type="binding site" evidence="3">
    <location>
        <position position="132"/>
    </location>
    <ligand>
        <name>GTP</name>
        <dbReference type="ChEBI" id="CHEBI:37565"/>
    </ligand>
</feature>
<dbReference type="InterPro" id="IPR027417">
    <property type="entry name" value="P-loop_NTPase"/>
</dbReference>
<keyword evidence="1 3" id="KW-0547">Nucleotide-binding</keyword>
<gene>
    <name evidence="5" type="ORF">PGLA1383_LOCUS33704</name>
</gene>
<dbReference type="InterPro" id="IPR006689">
    <property type="entry name" value="Small_GTPase_ARF/SAR"/>
</dbReference>
<protein>
    <submittedName>
        <fullName evidence="5">Uncharacterized protein</fullName>
    </submittedName>
</protein>
<dbReference type="GO" id="GO:0003924">
    <property type="term" value="F:GTPase activity"/>
    <property type="evidence" value="ECO:0007669"/>
    <property type="project" value="InterPro"/>
</dbReference>
<evidence type="ECO:0000313" key="6">
    <source>
        <dbReference type="Proteomes" id="UP000654075"/>
    </source>
</evidence>
<dbReference type="Proteomes" id="UP000654075">
    <property type="component" value="Unassembled WGS sequence"/>
</dbReference>
<feature type="binding site" evidence="4">
    <location>
        <position position="103"/>
    </location>
    <ligand>
        <name>Mg(2+)</name>
        <dbReference type="ChEBI" id="CHEBI:18420"/>
    </ligand>
</feature>
<keyword evidence="6" id="KW-1185">Reference proteome</keyword>
<keyword evidence="2 3" id="KW-0342">GTP-binding</keyword>
<dbReference type="Gene3D" id="3.40.50.300">
    <property type="entry name" value="P-loop containing nucleotide triphosphate hydrolases"/>
    <property type="match status" value="1"/>
</dbReference>